<dbReference type="eggNOG" id="KOG2220">
    <property type="taxonomic scope" value="Eukaryota"/>
</dbReference>
<organism evidence="2 3">
    <name type="scientific">Strigamia maritima</name>
    <name type="common">European centipede</name>
    <name type="synonym">Geophilus maritimus</name>
    <dbReference type="NCBI Taxonomy" id="126957"/>
    <lineage>
        <taxon>Eukaryota</taxon>
        <taxon>Metazoa</taxon>
        <taxon>Ecdysozoa</taxon>
        <taxon>Arthropoda</taxon>
        <taxon>Myriapoda</taxon>
        <taxon>Chilopoda</taxon>
        <taxon>Pleurostigmophora</taxon>
        <taxon>Geophilomorpha</taxon>
        <taxon>Linotaeniidae</taxon>
        <taxon>Strigamia</taxon>
    </lineage>
</organism>
<dbReference type="EnsemblMetazoa" id="SMAR012190-RA">
    <property type="protein sequence ID" value="SMAR012190-PA"/>
    <property type="gene ID" value="SMAR012190"/>
</dbReference>
<feature type="domain" description="BRO1" evidence="1">
    <location>
        <begin position="4"/>
        <end position="70"/>
    </location>
</feature>
<evidence type="ECO:0000259" key="1">
    <source>
        <dbReference type="Pfam" id="PF03097"/>
    </source>
</evidence>
<sequence>MSEFIAVPQKKTSQVDLIKPLKNIISSTYSTSDNPEDYSEALDELNKLRMSATKILDKHESSLDILYRYRDNSPQSNI</sequence>
<dbReference type="InterPro" id="IPR038499">
    <property type="entry name" value="BRO1_sf"/>
</dbReference>
<evidence type="ECO:0000313" key="2">
    <source>
        <dbReference type="EnsemblMetazoa" id="SMAR012190-PA"/>
    </source>
</evidence>
<reference evidence="2" key="2">
    <citation type="submission" date="2015-02" db="UniProtKB">
        <authorList>
            <consortium name="EnsemblMetazoa"/>
        </authorList>
    </citation>
    <scope>IDENTIFICATION</scope>
</reference>
<reference evidence="3" key="1">
    <citation type="submission" date="2011-05" db="EMBL/GenBank/DDBJ databases">
        <authorList>
            <person name="Richards S.R."/>
            <person name="Qu J."/>
            <person name="Jiang H."/>
            <person name="Jhangiani S.N."/>
            <person name="Agravi P."/>
            <person name="Goodspeed R."/>
            <person name="Gross S."/>
            <person name="Mandapat C."/>
            <person name="Jackson L."/>
            <person name="Mathew T."/>
            <person name="Pu L."/>
            <person name="Thornton R."/>
            <person name="Saada N."/>
            <person name="Wilczek-Boney K.B."/>
            <person name="Lee S."/>
            <person name="Kovar C."/>
            <person name="Wu Y."/>
            <person name="Scherer S.E."/>
            <person name="Worley K.C."/>
            <person name="Muzny D.M."/>
            <person name="Gibbs R."/>
        </authorList>
    </citation>
    <scope>NUCLEOTIDE SEQUENCE</scope>
    <source>
        <strain evidence="3">Brora</strain>
    </source>
</reference>
<dbReference type="AlphaFoldDB" id="T1JEE5"/>
<dbReference type="Gene3D" id="1.25.40.280">
    <property type="entry name" value="alix/aip1 like domains"/>
    <property type="match status" value="1"/>
</dbReference>
<name>T1JEE5_STRMM</name>
<dbReference type="Pfam" id="PF03097">
    <property type="entry name" value="BRO1"/>
    <property type="match status" value="1"/>
</dbReference>
<dbReference type="HOGENOM" id="CLU_2621382_0_0_1"/>
<evidence type="ECO:0000313" key="3">
    <source>
        <dbReference type="Proteomes" id="UP000014500"/>
    </source>
</evidence>
<dbReference type="STRING" id="126957.T1JEE5"/>
<proteinExistence type="predicted"/>
<dbReference type="InterPro" id="IPR004328">
    <property type="entry name" value="BRO1_dom"/>
</dbReference>
<protein>
    <recommendedName>
        <fullName evidence="1">BRO1 domain-containing protein</fullName>
    </recommendedName>
</protein>
<dbReference type="EMBL" id="JH432116">
    <property type="status" value="NOT_ANNOTATED_CDS"/>
    <property type="molecule type" value="Genomic_DNA"/>
</dbReference>
<dbReference type="Proteomes" id="UP000014500">
    <property type="component" value="Unassembled WGS sequence"/>
</dbReference>
<keyword evidence="3" id="KW-1185">Reference proteome</keyword>
<accession>T1JEE5</accession>
<dbReference type="OMA" id="YRDNSPQ"/>